<comment type="caution">
    <text evidence="1">The sequence shown here is derived from an EMBL/GenBank/DDBJ whole genome shotgun (WGS) entry which is preliminary data.</text>
</comment>
<name>A0A8H3QQD9_9GLOM</name>
<proteinExistence type="predicted"/>
<protein>
    <submittedName>
        <fullName evidence="1">Uncharacterized protein</fullName>
    </submittedName>
</protein>
<dbReference type="EMBL" id="BLAL01000089">
    <property type="protein sequence ID" value="GES85189.1"/>
    <property type="molecule type" value="Genomic_DNA"/>
</dbReference>
<evidence type="ECO:0000313" key="1">
    <source>
        <dbReference type="EMBL" id="GES85189.1"/>
    </source>
</evidence>
<gene>
    <name evidence="1" type="ORF">RCL2_001227600</name>
</gene>
<reference evidence="1" key="1">
    <citation type="submission" date="2019-10" db="EMBL/GenBank/DDBJ databases">
        <title>Conservation and host-specific expression of non-tandemly repeated heterogenous ribosome RNA gene in arbuscular mycorrhizal fungi.</title>
        <authorList>
            <person name="Maeda T."/>
            <person name="Kobayashi Y."/>
            <person name="Nakagawa T."/>
            <person name="Ezawa T."/>
            <person name="Yamaguchi K."/>
            <person name="Bino T."/>
            <person name="Nishimoto Y."/>
            <person name="Shigenobu S."/>
            <person name="Kawaguchi M."/>
        </authorList>
    </citation>
    <scope>NUCLEOTIDE SEQUENCE</scope>
    <source>
        <strain evidence="1">HR1</strain>
    </source>
</reference>
<dbReference type="AlphaFoldDB" id="A0A8H3QQD9"/>
<dbReference type="Proteomes" id="UP000615446">
    <property type="component" value="Unassembled WGS sequence"/>
</dbReference>
<evidence type="ECO:0000313" key="2">
    <source>
        <dbReference type="Proteomes" id="UP000615446"/>
    </source>
</evidence>
<sequence>MPIAVKPFIAKLLTFISSRATPIQNFIVGKNFRQRRGNISNDRKHEKFWENLKKVSIVENFDYITHIATPLPKSQMKFV</sequence>
<accession>A0A8H3QQD9</accession>
<organism evidence="1 2">
    <name type="scientific">Rhizophagus clarus</name>
    <dbReference type="NCBI Taxonomy" id="94130"/>
    <lineage>
        <taxon>Eukaryota</taxon>
        <taxon>Fungi</taxon>
        <taxon>Fungi incertae sedis</taxon>
        <taxon>Mucoromycota</taxon>
        <taxon>Glomeromycotina</taxon>
        <taxon>Glomeromycetes</taxon>
        <taxon>Glomerales</taxon>
        <taxon>Glomeraceae</taxon>
        <taxon>Rhizophagus</taxon>
    </lineage>
</organism>